<protein>
    <submittedName>
        <fullName evidence="1">Uncharacterized protein</fullName>
    </submittedName>
</protein>
<dbReference type="EMBL" id="UINC01115735">
    <property type="protein sequence ID" value="SVC86988.1"/>
    <property type="molecule type" value="Genomic_DNA"/>
</dbReference>
<proteinExistence type="predicted"/>
<feature type="non-terminal residue" evidence="1">
    <location>
        <position position="281"/>
    </location>
</feature>
<reference evidence="1" key="1">
    <citation type="submission" date="2018-05" db="EMBL/GenBank/DDBJ databases">
        <authorList>
            <person name="Lanie J.A."/>
            <person name="Ng W.-L."/>
            <person name="Kazmierczak K.M."/>
            <person name="Andrzejewski T.M."/>
            <person name="Davidsen T.M."/>
            <person name="Wayne K.J."/>
            <person name="Tettelin H."/>
            <person name="Glass J.I."/>
            <person name="Rusch D."/>
            <person name="Podicherti R."/>
            <person name="Tsui H.-C.T."/>
            <person name="Winkler M.E."/>
        </authorList>
    </citation>
    <scope>NUCLEOTIDE SEQUENCE</scope>
</reference>
<name>A0A382QPX3_9ZZZZ</name>
<accession>A0A382QPX3</accession>
<evidence type="ECO:0000313" key="1">
    <source>
        <dbReference type="EMBL" id="SVC86988.1"/>
    </source>
</evidence>
<sequence length="281" mass="28677">MSTQFSVNDSLYVNASSGKVGIGITNPSKTFEVVGDIDSTTDYNINGTQVLSATTLGSAVVNSSLTSNTGNLTNTGTLTVSSTSSSPLSVLNASMNDGTSQWVHFGKALSNNDSAALGFEYSSGSSAQLRLGFYGNASDLLVVQEDGKIGMGTDAPDVELHVQKDHNGLTQIECENSGTGTAATCVIKCQADSGAMYMQAFDDGFTTSGAHIADSGLLSTGTGNSGGLGIRANSGDGDIHFWTGGNNERMRIDSSGNVGIGTNAPEAILHAKAGSSGRDFS</sequence>
<gene>
    <name evidence="1" type="ORF">METZ01_LOCUS339842</name>
</gene>
<dbReference type="AlphaFoldDB" id="A0A382QPX3"/>
<organism evidence="1">
    <name type="scientific">marine metagenome</name>
    <dbReference type="NCBI Taxonomy" id="408172"/>
    <lineage>
        <taxon>unclassified sequences</taxon>
        <taxon>metagenomes</taxon>
        <taxon>ecological metagenomes</taxon>
    </lineage>
</organism>